<evidence type="ECO:0000256" key="1">
    <source>
        <dbReference type="SAM" id="MobiDB-lite"/>
    </source>
</evidence>
<evidence type="ECO:0000313" key="3">
    <source>
        <dbReference type="Proteomes" id="UP000062160"/>
    </source>
</evidence>
<sequence length="320" mass="36715">MAWVSAHEGVRDHPKTRALARQLQCSRHEAIGILVTLWLWGLNNADRDGNILSATADDIADGIMYRGQSAGQSAHEAAEHLLESLISTGWIDVADDGHFILHDWDVWQDQWYKALDKRAKEAERKRKQRQSDNDSGMSAGQSAGQDYGHSIGQDNGTSDPNRNRNRDRNLNRNLNINRDLEEESDVADPSLQEKRFNEFWTAYPKKVGKKAAWNAWKKVKPDTELFDKIMTAIGRAKATWQWQRENGRYIPNPKTWLNEGRWDDEYKEEPLNGINSKYFDGNNQQPAASSPGAESKRDMLAGFKRAEDYYFYSRSIDKEK</sequence>
<dbReference type="RefSeq" id="WP_059032516.1">
    <property type="nucleotide sequence ID" value="NZ_DF977001.1"/>
</dbReference>
<evidence type="ECO:0000313" key="2">
    <source>
        <dbReference type="EMBL" id="GAQ25100.1"/>
    </source>
</evidence>
<gene>
    <name evidence="2" type="ORF">TSYNT_7118</name>
</gene>
<keyword evidence="3" id="KW-1185">Reference proteome</keyword>
<dbReference type="AlphaFoldDB" id="A0A0U9HII7"/>
<accession>A0A0U9HII7</accession>
<feature type="compositionally biased region" description="Basic and acidic residues" evidence="1">
    <location>
        <begin position="122"/>
        <end position="132"/>
    </location>
</feature>
<protein>
    <submittedName>
        <fullName evidence="2">Uncharacterized protein</fullName>
    </submittedName>
</protein>
<feature type="region of interest" description="Disordered" evidence="1">
    <location>
        <begin position="273"/>
        <end position="296"/>
    </location>
</feature>
<feature type="region of interest" description="Disordered" evidence="1">
    <location>
        <begin position="122"/>
        <end position="176"/>
    </location>
</feature>
<organism evidence="2">
    <name type="scientific">Tepidanaerobacter syntrophicus</name>
    <dbReference type="NCBI Taxonomy" id="224999"/>
    <lineage>
        <taxon>Bacteria</taxon>
        <taxon>Bacillati</taxon>
        <taxon>Bacillota</taxon>
        <taxon>Clostridia</taxon>
        <taxon>Thermosediminibacterales</taxon>
        <taxon>Tepidanaerobacteraceae</taxon>
        <taxon>Tepidanaerobacter</taxon>
    </lineage>
</organism>
<name>A0A0U9HII7_9FIRM</name>
<dbReference type="Proteomes" id="UP000062160">
    <property type="component" value="Unassembled WGS sequence"/>
</dbReference>
<proteinExistence type="predicted"/>
<feature type="compositionally biased region" description="Basic and acidic residues" evidence="1">
    <location>
        <begin position="161"/>
        <end position="170"/>
    </location>
</feature>
<dbReference type="EMBL" id="DF977001">
    <property type="protein sequence ID" value="GAQ25100.1"/>
    <property type="molecule type" value="Genomic_DNA"/>
</dbReference>
<dbReference type="STRING" id="224999.GCA_001485475_01115"/>
<feature type="compositionally biased region" description="Polar residues" evidence="1">
    <location>
        <begin position="133"/>
        <end position="144"/>
    </location>
</feature>
<dbReference type="OrthoDB" id="1821976at2"/>
<reference evidence="2" key="1">
    <citation type="journal article" date="2016" name="Genome Announc.">
        <title>Draft Genome Sequence of the Syntrophic Lactate-Degrading Bacterium Tepidanaerobacter syntrophicus JLT.</title>
        <authorList>
            <person name="Matsuura N."/>
            <person name="Ohashi A."/>
            <person name="Tourlousse D.M."/>
            <person name="Sekiguchi Y."/>
        </authorList>
    </citation>
    <scope>NUCLEOTIDE SEQUENCE [LARGE SCALE GENOMIC DNA]</scope>
    <source>
        <strain evidence="2">JL</strain>
    </source>
</reference>